<dbReference type="EMBL" id="BPLR01003659">
    <property type="protein sequence ID" value="GIX87172.1"/>
    <property type="molecule type" value="Genomic_DNA"/>
</dbReference>
<comment type="caution">
    <text evidence="1">The sequence shown here is derived from an EMBL/GenBank/DDBJ whole genome shotgun (WGS) entry which is preliminary data.</text>
</comment>
<evidence type="ECO:0000313" key="1">
    <source>
        <dbReference type="EMBL" id="GIX87172.1"/>
    </source>
</evidence>
<organism evidence="1 2">
    <name type="scientific">Caerostris extrusa</name>
    <name type="common">Bark spider</name>
    <name type="synonym">Caerostris bankana</name>
    <dbReference type="NCBI Taxonomy" id="172846"/>
    <lineage>
        <taxon>Eukaryota</taxon>
        <taxon>Metazoa</taxon>
        <taxon>Ecdysozoa</taxon>
        <taxon>Arthropoda</taxon>
        <taxon>Chelicerata</taxon>
        <taxon>Arachnida</taxon>
        <taxon>Araneae</taxon>
        <taxon>Araneomorphae</taxon>
        <taxon>Entelegynae</taxon>
        <taxon>Araneoidea</taxon>
        <taxon>Araneidae</taxon>
        <taxon>Caerostris</taxon>
    </lineage>
</organism>
<protein>
    <recommendedName>
        <fullName evidence="3">Metallothionein</fullName>
    </recommendedName>
</protein>
<evidence type="ECO:0008006" key="3">
    <source>
        <dbReference type="Google" id="ProtNLM"/>
    </source>
</evidence>
<keyword evidence="2" id="KW-1185">Reference proteome</keyword>
<name>A0AAV4NQS7_CAEEX</name>
<evidence type="ECO:0000313" key="2">
    <source>
        <dbReference type="Proteomes" id="UP001054945"/>
    </source>
</evidence>
<gene>
    <name evidence="1" type="ORF">CEXT_321391</name>
</gene>
<reference evidence="1 2" key="1">
    <citation type="submission" date="2021-06" db="EMBL/GenBank/DDBJ databases">
        <title>Caerostris extrusa draft genome.</title>
        <authorList>
            <person name="Kono N."/>
            <person name="Arakawa K."/>
        </authorList>
    </citation>
    <scope>NUCLEOTIDE SEQUENCE [LARGE SCALE GENOMIC DNA]</scope>
</reference>
<sequence length="73" mass="8182">MVHCPDQTLEPPMEITFFKFVKSTFSQCAHGLIFCPCSGYHLDSEECEHCQKCFCPCDMQCEPASSKATDGII</sequence>
<dbReference type="AlphaFoldDB" id="A0AAV4NQS7"/>
<proteinExistence type="predicted"/>
<dbReference type="Proteomes" id="UP001054945">
    <property type="component" value="Unassembled WGS sequence"/>
</dbReference>
<accession>A0AAV4NQS7</accession>